<dbReference type="Pfam" id="PF00005">
    <property type="entry name" value="ABC_tran"/>
    <property type="match status" value="1"/>
</dbReference>
<protein>
    <submittedName>
        <fullName evidence="5">ATP-binding cassette domain-containing protein</fullName>
    </submittedName>
</protein>
<gene>
    <name evidence="5" type="ORF">V1634_19930</name>
</gene>
<evidence type="ECO:0000256" key="1">
    <source>
        <dbReference type="ARBA" id="ARBA00022448"/>
    </source>
</evidence>
<dbReference type="InterPro" id="IPR003593">
    <property type="entry name" value="AAA+_ATPase"/>
</dbReference>
<feature type="domain" description="ABC transporter" evidence="4">
    <location>
        <begin position="6"/>
        <end position="257"/>
    </location>
</feature>
<dbReference type="InterPro" id="IPR017871">
    <property type="entry name" value="ABC_transporter-like_CS"/>
</dbReference>
<organism evidence="5 6">
    <name type="scientific">Plantactinospora veratri</name>
    <dbReference type="NCBI Taxonomy" id="1436122"/>
    <lineage>
        <taxon>Bacteria</taxon>
        <taxon>Bacillati</taxon>
        <taxon>Actinomycetota</taxon>
        <taxon>Actinomycetes</taxon>
        <taxon>Micromonosporales</taxon>
        <taxon>Micromonosporaceae</taxon>
        <taxon>Plantactinospora</taxon>
    </lineage>
</organism>
<accession>A0ABU7SGR9</accession>
<evidence type="ECO:0000313" key="5">
    <source>
        <dbReference type="EMBL" id="MEE6309111.1"/>
    </source>
</evidence>
<dbReference type="SUPFAM" id="SSF52540">
    <property type="entry name" value="P-loop containing nucleoside triphosphate hydrolases"/>
    <property type="match status" value="1"/>
</dbReference>
<evidence type="ECO:0000313" key="6">
    <source>
        <dbReference type="Proteomes" id="UP001339911"/>
    </source>
</evidence>
<dbReference type="PANTHER" id="PTHR45772">
    <property type="entry name" value="CONSERVED COMPONENT OF ABC TRANSPORTER FOR NATURAL AMINO ACIDS-RELATED"/>
    <property type="match status" value="1"/>
</dbReference>
<dbReference type="InterPro" id="IPR003439">
    <property type="entry name" value="ABC_transporter-like_ATP-bd"/>
</dbReference>
<evidence type="ECO:0000259" key="4">
    <source>
        <dbReference type="PROSITE" id="PS50893"/>
    </source>
</evidence>
<dbReference type="PANTHER" id="PTHR45772:SF2">
    <property type="entry name" value="ABC TRANSPORTER ATP-BINDING PROTEIN"/>
    <property type="match status" value="1"/>
</dbReference>
<dbReference type="InterPro" id="IPR051120">
    <property type="entry name" value="ABC_AA/LPS_Transport"/>
</dbReference>
<proteinExistence type="predicted"/>
<dbReference type="InterPro" id="IPR027417">
    <property type="entry name" value="P-loop_NTPase"/>
</dbReference>
<dbReference type="GO" id="GO:0005524">
    <property type="term" value="F:ATP binding"/>
    <property type="evidence" value="ECO:0007669"/>
    <property type="project" value="UniProtKB-KW"/>
</dbReference>
<name>A0ABU7SGR9_9ACTN</name>
<sequence>MNTVRLSVREMTVRFGGVVAVAQLSLDVTGGEILALIGPNGAGKSTAINGLSGFVPVTVSALSVRYGDDVVDLTRLSPPQRSRLGIVRTFQTPRLIPELTVWQNVAMGSVAGDVRRRWFEMLGGPGLSRGARDRRDRAVTALAALGLDRLAQDSPGELSLGEQRLVEIARAMVSGARVLLLDEPFAGLSSVEQQRLAAEIDKLRSASVAALLVEHNLELVRSLADTVVAMDQGAEFARGDAATVLDSHEVRERYLGEVAR</sequence>
<dbReference type="Gene3D" id="3.40.50.300">
    <property type="entry name" value="P-loop containing nucleotide triphosphate hydrolases"/>
    <property type="match status" value="1"/>
</dbReference>
<keyword evidence="6" id="KW-1185">Reference proteome</keyword>
<dbReference type="EMBL" id="JAZGQL010000014">
    <property type="protein sequence ID" value="MEE6309111.1"/>
    <property type="molecule type" value="Genomic_DNA"/>
</dbReference>
<keyword evidence="1" id="KW-0813">Transport</keyword>
<dbReference type="SMART" id="SM00382">
    <property type="entry name" value="AAA"/>
    <property type="match status" value="1"/>
</dbReference>
<keyword evidence="2" id="KW-0547">Nucleotide-binding</keyword>
<reference evidence="5 6" key="1">
    <citation type="submission" date="2024-01" db="EMBL/GenBank/DDBJ databases">
        <title>Genome insights into Plantactinospora veratri sp. nov.</title>
        <authorList>
            <person name="Wang L."/>
        </authorList>
    </citation>
    <scope>NUCLEOTIDE SEQUENCE [LARGE SCALE GENOMIC DNA]</scope>
    <source>
        <strain evidence="5 6">NEAU-FHS4</strain>
    </source>
</reference>
<dbReference type="PROSITE" id="PS50893">
    <property type="entry name" value="ABC_TRANSPORTER_2"/>
    <property type="match status" value="1"/>
</dbReference>
<dbReference type="PROSITE" id="PS00211">
    <property type="entry name" value="ABC_TRANSPORTER_1"/>
    <property type="match status" value="1"/>
</dbReference>
<dbReference type="Proteomes" id="UP001339911">
    <property type="component" value="Unassembled WGS sequence"/>
</dbReference>
<dbReference type="RefSeq" id="WP_331209391.1">
    <property type="nucleotide sequence ID" value="NZ_JAZGQL010000014.1"/>
</dbReference>
<keyword evidence="3 5" id="KW-0067">ATP-binding</keyword>
<evidence type="ECO:0000256" key="3">
    <source>
        <dbReference type="ARBA" id="ARBA00022840"/>
    </source>
</evidence>
<comment type="caution">
    <text evidence="5">The sequence shown here is derived from an EMBL/GenBank/DDBJ whole genome shotgun (WGS) entry which is preliminary data.</text>
</comment>
<evidence type="ECO:0000256" key="2">
    <source>
        <dbReference type="ARBA" id="ARBA00022741"/>
    </source>
</evidence>